<sequence>MDPESAVGINWGAIALLAVIAAGLVWGLRLFFRQNRKDLESLEETLENESEGK</sequence>
<name>A0A011P2P6_ACCRE</name>
<protein>
    <submittedName>
        <fullName evidence="2">Uncharacterized protein</fullName>
    </submittedName>
</protein>
<evidence type="ECO:0000313" key="2">
    <source>
        <dbReference type="EMBL" id="EXI89248.1"/>
    </source>
</evidence>
<feature type="transmembrane region" description="Helical" evidence="1">
    <location>
        <begin position="12"/>
        <end position="32"/>
    </location>
</feature>
<keyword evidence="1" id="KW-0472">Membrane</keyword>
<gene>
    <name evidence="2" type="ORF">AW11_01571</name>
</gene>
<dbReference type="STRING" id="1454004.AW11_01571"/>
<dbReference type="AlphaFoldDB" id="A0A011P2P6"/>
<reference evidence="2" key="1">
    <citation type="submission" date="2014-02" db="EMBL/GenBank/DDBJ databases">
        <title>Expanding our view of genomic diversity in Candidatus Accumulibacter clades.</title>
        <authorList>
            <person name="Skennerton C.T."/>
            <person name="Barr J.J."/>
            <person name="Slater F.R."/>
            <person name="Bond P.L."/>
            <person name="Tyson G.W."/>
        </authorList>
    </citation>
    <scope>NUCLEOTIDE SEQUENCE [LARGE SCALE GENOMIC DNA]</scope>
</reference>
<keyword evidence="1" id="KW-0812">Transmembrane</keyword>
<dbReference type="PATRIC" id="fig|1454004.3.peg.1620"/>
<dbReference type="Proteomes" id="UP000022141">
    <property type="component" value="Unassembled WGS sequence"/>
</dbReference>
<keyword evidence="3" id="KW-1185">Reference proteome</keyword>
<evidence type="ECO:0000313" key="3">
    <source>
        <dbReference type="Proteomes" id="UP000022141"/>
    </source>
</evidence>
<accession>A0A011P2P6</accession>
<keyword evidence="1" id="KW-1133">Transmembrane helix</keyword>
<organism evidence="2 3">
    <name type="scientific">Accumulibacter regalis</name>
    <dbReference type="NCBI Taxonomy" id="522306"/>
    <lineage>
        <taxon>Bacteria</taxon>
        <taxon>Pseudomonadati</taxon>
        <taxon>Pseudomonadota</taxon>
        <taxon>Betaproteobacteria</taxon>
        <taxon>Candidatus Accumulibacter</taxon>
    </lineage>
</organism>
<proteinExistence type="predicted"/>
<dbReference type="EMBL" id="JEMY01000017">
    <property type="protein sequence ID" value="EXI89248.1"/>
    <property type="molecule type" value="Genomic_DNA"/>
</dbReference>
<evidence type="ECO:0000256" key="1">
    <source>
        <dbReference type="SAM" id="Phobius"/>
    </source>
</evidence>
<comment type="caution">
    <text evidence="2">The sequence shown here is derived from an EMBL/GenBank/DDBJ whole genome shotgun (WGS) entry which is preliminary data.</text>
</comment>